<reference evidence="1 2" key="1">
    <citation type="journal article" date="2016" name="Mol. Biol. Evol.">
        <title>Comparative Genomics of Early-Diverging Mushroom-Forming Fungi Provides Insights into the Origins of Lignocellulose Decay Capabilities.</title>
        <authorList>
            <person name="Nagy L.G."/>
            <person name="Riley R."/>
            <person name="Tritt A."/>
            <person name="Adam C."/>
            <person name="Daum C."/>
            <person name="Floudas D."/>
            <person name="Sun H."/>
            <person name="Yadav J.S."/>
            <person name="Pangilinan J."/>
            <person name="Larsson K.H."/>
            <person name="Matsuura K."/>
            <person name="Barry K."/>
            <person name="Labutti K."/>
            <person name="Kuo R."/>
            <person name="Ohm R.A."/>
            <person name="Bhattacharya S.S."/>
            <person name="Shirouzu T."/>
            <person name="Yoshinaga Y."/>
            <person name="Martin F.M."/>
            <person name="Grigoriev I.V."/>
            <person name="Hibbett D.S."/>
        </authorList>
    </citation>
    <scope>NUCLEOTIDE SEQUENCE [LARGE SCALE GENOMIC DNA]</scope>
    <source>
        <strain evidence="1 2">HHB14362 ss-1</strain>
    </source>
</reference>
<dbReference type="EMBL" id="KV425564">
    <property type="protein sequence ID" value="KZT27053.1"/>
    <property type="molecule type" value="Genomic_DNA"/>
</dbReference>
<evidence type="ECO:0000313" key="2">
    <source>
        <dbReference type="Proteomes" id="UP000076761"/>
    </source>
</evidence>
<proteinExistence type="predicted"/>
<accession>A0A165TR49</accession>
<sequence>MRFPVSKETGLLVLADPFVAGATPTCALWTRSASTRRVPTLPFQGRQDRAEIRFVSAFLGYLSYITHSTRPC</sequence>
<evidence type="ECO:0000313" key="1">
    <source>
        <dbReference type="EMBL" id="KZT27053.1"/>
    </source>
</evidence>
<gene>
    <name evidence="1" type="ORF">NEOLEDRAFT_1131573</name>
</gene>
<keyword evidence="2" id="KW-1185">Reference proteome</keyword>
<name>A0A165TR49_9AGAM</name>
<protein>
    <submittedName>
        <fullName evidence="1">Uncharacterized protein</fullName>
    </submittedName>
</protein>
<dbReference type="Proteomes" id="UP000076761">
    <property type="component" value="Unassembled WGS sequence"/>
</dbReference>
<dbReference type="AlphaFoldDB" id="A0A165TR49"/>
<organism evidence="1 2">
    <name type="scientific">Neolentinus lepideus HHB14362 ss-1</name>
    <dbReference type="NCBI Taxonomy" id="1314782"/>
    <lineage>
        <taxon>Eukaryota</taxon>
        <taxon>Fungi</taxon>
        <taxon>Dikarya</taxon>
        <taxon>Basidiomycota</taxon>
        <taxon>Agaricomycotina</taxon>
        <taxon>Agaricomycetes</taxon>
        <taxon>Gloeophyllales</taxon>
        <taxon>Gloeophyllaceae</taxon>
        <taxon>Neolentinus</taxon>
    </lineage>
</organism>
<dbReference type="InParanoid" id="A0A165TR49"/>